<dbReference type="AlphaFoldDB" id="A0A8H3E395"/>
<proteinExistence type="predicted"/>
<evidence type="ECO:0000256" key="1">
    <source>
        <dbReference type="SAM" id="MobiDB-lite"/>
    </source>
</evidence>
<name>A0A8H3E395_9AGAM</name>
<accession>A0A8H3E395</accession>
<evidence type="ECO:0000313" key="3">
    <source>
        <dbReference type="Proteomes" id="UP000663827"/>
    </source>
</evidence>
<reference evidence="2" key="1">
    <citation type="submission" date="2021-01" db="EMBL/GenBank/DDBJ databases">
        <authorList>
            <person name="Kaushik A."/>
        </authorList>
    </citation>
    <scope>NUCLEOTIDE SEQUENCE</scope>
    <source>
        <strain evidence="2">AG5</strain>
    </source>
</reference>
<dbReference type="EMBL" id="CAJNJQ010003139">
    <property type="protein sequence ID" value="CAE7192566.1"/>
    <property type="molecule type" value="Genomic_DNA"/>
</dbReference>
<dbReference type="SUPFAM" id="SSF52540">
    <property type="entry name" value="P-loop containing nucleoside triphosphate hydrolases"/>
    <property type="match status" value="1"/>
</dbReference>
<dbReference type="CDD" id="cd00882">
    <property type="entry name" value="Ras_like_GTPase"/>
    <property type="match status" value="1"/>
</dbReference>
<protein>
    <recommendedName>
        <fullName evidence="4">G domain-containing protein</fullName>
    </recommendedName>
</protein>
<evidence type="ECO:0008006" key="4">
    <source>
        <dbReference type="Google" id="ProtNLM"/>
    </source>
</evidence>
<comment type="caution">
    <text evidence="2">The sequence shown here is derived from an EMBL/GenBank/DDBJ whole genome shotgun (WGS) entry which is preliminary data.</text>
</comment>
<gene>
    <name evidence="2" type="ORF">RDB_LOCUS129552</name>
</gene>
<dbReference type="Gene3D" id="3.40.50.300">
    <property type="entry name" value="P-loop containing nucleotide triphosphate hydrolases"/>
    <property type="match status" value="1"/>
</dbReference>
<evidence type="ECO:0000313" key="2">
    <source>
        <dbReference type="EMBL" id="CAE7192566.1"/>
    </source>
</evidence>
<dbReference type="InterPro" id="IPR027417">
    <property type="entry name" value="P-loop_NTPase"/>
</dbReference>
<dbReference type="Proteomes" id="UP000663827">
    <property type="component" value="Unassembled WGS sequence"/>
</dbReference>
<feature type="region of interest" description="Disordered" evidence="1">
    <location>
        <begin position="226"/>
        <end position="253"/>
    </location>
</feature>
<sequence>MNNAALIAVFGATGTGKTTFINNVIRGSLPTHPKSQPYTPSVEQSRCYRVEDKNVVLFDMPSFDDPYLSDTTILKCISEHLANLYRNGSKLTGIIYLHRITDIRIGRTALRTFKLFLQLCGKDSLSNVFIVTTMWSNPPTSQQIEREKELGTYPDFFQSAIDQGAMRVRCPHKNHRSAHKIIRMMMYEDPIVMQVQRELVDEGRALSDTAAWRELERELTIAAEQSRAEMPEKAQATEIQETGRGRNEPDSNDLMQYQQGVRAAEERFLGELAALRKGYDDARWQRQAEKIRDELKTMEACQQAVRKDLEVALRQQEAAESQLGDFQRRLADLGV</sequence>
<organism evidence="2 3">
    <name type="scientific">Rhizoctonia solani</name>
    <dbReference type="NCBI Taxonomy" id="456999"/>
    <lineage>
        <taxon>Eukaryota</taxon>
        <taxon>Fungi</taxon>
        <taxon>Dikarya</taxon>
        <taxon>Basidiomycota</taxon>
        <taxon>Agaricomycotina</taxon>
        <taxon>Agaricomycetes</taxon>
        <taxon>Cantharellales</taxon>
        <taxon>Ceratobasidiaceae</taxon>
        <taxon>Rhizoctonia</taxon>
    </lineage>
</organism>